<feature type="transmembrane region" description="Helical" evidence="18">
    <location>
        <begin position="1104"/>
        <end position="1128"/>
    </location>
</feature>
<evidence type="ECO:0000256" key="5">
    <source>
        <dbReference type="ARBA" id="ARBA00022568"/>
    </source>
</evidence>
<feature type="transmembrane region" description="Helical" evidence="18">
    <location>
        <begin position="709"/>
        <end position="728"/>
    </location>
</feature>
<dbReference type="Gene3D" id="1.10.238.10">
    <property type="entry name" value="EF-hand"/>
    <property type="match status" value="1"/>
</dbReference>
<feature type="transmembrane region" description="Helical" evidence="18">
    <location>
        <begin position="1071"/>
        <end position="1092"/>
    </location>
</feature>
<evidence type="ECO:0000256" key="4">
    <source>
        <dbReference type="ARBA" id="ARBA00022553"/>
    </source>
</evidence>
<keyword evidence="9" id="KW-0851">Voltage-gated channel</keyword>
<feature type="transmembrane region" description="Helical" evidence="18">
    <location>
        <begin position="983"/>
        <end position="1001"/>
    </location>
</feature>
<keyword evidence="12 18" id="KW-0472">Membrane</keyword>
<feature type="transmembrane region" description="Helical" evidence="18">
    <location>
        <begin position="769"/>
        <end position="788"/>
    </location>
</feature>
<feature type="compositionally biased region" description="Acidic residues" evidence="17">
    <location>
        <begin position="19"/>
        <end position="30"/>
    </location>
</feature>
<sequence>MDTYTGFRKGSTSTRLASEEEGVKEEEERKEEERAKEERAKEEEEERDGEGCTRSVSYDEDFDPNKTYTGSSAYWEQRNSLSRFDDKPTSDGLGSSRNYYIPSVYSDRKSILSEESSSYPHHLSISKTSSSQRAGNVSPLLSESLEDNDLEDLKEGLKFALGTNTEDANWFPVSSPYKGASQAGNKDQISAADEETITATTTATTNVVEFTNHTGTIPLQDLSYLKVTSSRRSMDALSPFNDPIDSAIAAAAATSSSSHKLADKYEGDNSLITPTTLEEGLQLPPSKLSKETNASPRPARFADALTRISNRIAGAGDTLGNDSKLDVAAAAVTVTTPSSQTAPPSSSISLKTPIKEQSPLFFDVEFSPSKKSSTSPKLIPNVTITSDDKRKSSFRETTRPIGLGLQQMSSNVSNKREQLLDDEQVSLSNRSFADISGVPSSQQSPLKVQKRKPKLRLLYGNTLNFFSPSSKIRQFCHSILINKFTNFFMLVVLLLQVVLLSYRQWNPYALDGYFYSGYDWADVLLIIINVIYTVEIFAQIVSYGFINDNSMFEELGIPYPKGEFSQLYFSTNYLRRFAQFIGLGILFRKKEHQIDDMKNPDFSKQSDGSTDILEEVYIKDTELEGDISSEQLLGSNSGDLKKKYNLDSYHWNSKTESGVSSFEKELDSHSAKSFRLHSSNTFFKPESSTEPVDQSQLKRAFLRSSWHRIDFLSMIFFWISLLLSIDYYDAKHHIMIFRSLSCLRILRLCNLTSGTTTILTACKTALPQLIDVSIFIACFWLFFGIIGVQSFKSSLSRHCVWTNPSDSSDIWVNSDSYCGSFIGLNGNKMSYLTREGDSSGVIKGYRCPMYSQCISGENPYNGTVNFDNILQSLQMVFVVMSANTFTDIMYNTMDSDNLAACLFFIACIFVLTVWLLNVFIAVIVTSFNITRLEAAEEKSRKTHERWLYKIFGFSKGAAVLYNKKIESLKQRNRLLRYYYKSEFVFIIAIAASLFIQCFRSHNMSDFRRHLLYRFEVAFTIVFAVEIVLRFVFYFPKYKLFFYSKRNCFDLVLATVSVIIVIQPVKDKLGHAYYWLTVFQLMRFYRVVLATSITRNLWLKIMGNFRAIFDLTLFYFILLYLVSIILARYFEGAIPPEDADSVDFPMDTLPASFIALYVITSTENWTEVMYSLQQYATTTSSRSFGSFFLIAWFILSNMIILNIFIAVIAKTLEVSEANKRRHQLIQFIGIMTNKLQNIQQDTGLLKKIKTKLFRRNEKKDELEKAVVNLLLSGTAVQEFLDRDLKNEIDEDLEVDSVNDIRTMPSQQWKRWLQVNFSRIFNYLTNPFHLEVSKGYEKCRLENFEPSNFAKNIMKERNVLLNKQSEFLEANPRFNYVFYVMGPRHKFRRLCQRMVKPSYGERIDGVPPFRPISETIVVIMFFATIGLVVLACYMTPIYRMNVSNADWIFWSEFSFALVFTVEFLIKVIADGLIFTPNAYLRSSWNFIDFVVLISLWIEAVAYLKNDGNLSRIVRGLKALRALRLLTISETAKSNFHNTMIAGFWKILNAAIISLCLLFPFSIWGLNIFNGRLGYCLDGESDMGECYNEYNNEVFNWNVLSPNVYTNPQLEFNRFGSSFVTLFEIVSLEGWTDLLKNLINSTGVGTAPQTNASPFNGVFLVLFNFVSIVFILTLFVSVIISNYSRSTGRAYMTTDQISWYHVKKYLLQVKPSKRKDYQNLSTVKKFCYKMTVERNRVWSRILNCTLFMHTLALLLECFPSGTGLITFRTVVYTIASIVFFANVVMLAIAQGFKLFVHYRWNLFNLVISFGAFLTTLISFWTDPYSPFLNFNKLFLVAILLFVIPRSNRLSQLLRFASASLPSILSLSFTWIIVFLVFAIAMNQIFGLTKIGPNGTGNLNLRTVPKTLIVLFRCSFGEGWNYIMEDYTLASPFCTDEENLDNNDCGSKQYAYILFIGWNIISMYIFLNMFVSLILDSFDYINQKASYNQLIQREEIRKFKRTWQKFDPEGTGYIKPIELPKLLHCLTGALSFHFYTGQLEIRELCHKWIKRNNINDPYDVTLDYDAIEETFSQMDIPKIKTRRKAYEMFIEEALLTMELNEDPGISFTRILLQLPLYNTFDTGKCFNLIDYLERRLLVGKVVKKLHTKRVYETIAAYACRWKYQKNKRLGIKDADIAFDKQLKRASYLANENLWINTDRVPTIFVSDEHHRITSAYYRGAAGREEEKYDDDDDDDDDGGERKEVKEENEANAEIDDLGKINTQPVLRNSAIYGDHTMPGGVYYPNSPIVKTLKIPQHKRKAPHLSIKTHHVSEMNTIKIPDDDTTISPFIDPFSTDENQDAQSESAVQPKSVNEILESSPWGDTLRDMKPKNTNYKSH</sequence>
<reference evidence="20" key="1">
    <citation type="journal article" date="2022" name="DNA Res.">
        <title>Genome analysis of five recently described species of the CUG-Ser clade uncovers Candida theae as a new hybrid lineage with pathogenic potential in the Candida parapsilosis species complex.</title>
        <authorList>
            <person name="Mixao V."/>
            <person name="Del Olmo V."/>
            <person name="Hegedusova E."/>
            <person name="Saus E."/>
            <person name="Pryszcz L."/>
            <person name="Cillingova A."/>
            <person name="Nosek J."/>
            <person name="Gabaldon T."/>
        </authorList>
    </citation>
    <scope>NUCLEOTIDE SEQUENCE</scope>
    <source>
        <strain evidence="20">CBS 10844</strain>
    </source>
</reference>
<dbReference type="FunFam" id="1.10.287.70:FF:000093">
    <property type="entry name" value="Calcium channel subunit Cch1"/>
    <property type="match status" value="1"/>
</dbReference>
<keyword evidence="21" id="KW-1185">Reference proteome</keyword>
<feature type="transmembrane region" description="Helical" evidence="18">
    <location>
        <begin position="1764"/>
        <end position="1785"/>
    </location>
</feature>
<proteinExistence type="inferred from homology"/>
<dbReference type="GO" id="GO:0005891">
    <property type="term" value="C:voltage-gated calcium channel complex"/>
    <property type="evidence" value="ECO:0007669"/>
    <property type="project" value="TreeGrafter"/>
</dbReference>
<feature type="compositionally biased region" description="Basic and acidic residues" evidence="17">
    <location>
        <begin position="2235"/>
        <end position="2244"/>
    </location>
</feature>
<dbReference type="GO" id="GO:0005509">
    <property type="term" value="F:calcium ion binding"/>
    <property type="evidence" value="ECO:0007669"/>
    <property type="project" value="InterPro"/>
</dbReference>
<evidence type="ECO:0000256" key="17">
    <source>
        <dbReference type="SAM" id="MobiDB-lite"/>
    </source>
</evidence>
<keyword evidence="13" id="KW-0325">Glycoprotein</keyword>
<dbReference type="SUPFAM" id="SSF81324">
    <property type="entry name" value="Voltage-gated potassium channels"/>
    <property type="match status" value="4"/>
</dbReference>
<feature type="transmembrane region" description="Helical" evidence="18">
    <location>
        <begin position="1414"/>
        <end position="1433"/>
    </location>
</feature>
<comment type="subcellular location">
    <subcellularLocation>
        <location evidence="1">Cell membrane</location>
        <topology evidence="1">Multi-pass membrane protein</topology>
    </subcellularLocation>
</comment>
<feature type="region of interest" description="Disordered" evidence="17">
    <location>
        <begin position="1"/>
        <end position="99"/>
    </location>
</feature>
<gene>
    <name evidence="20" type="ORF">KGF56_001894</name>
</gene>
<feature type="transmembrane region" description="Helical" evidence="18">
    <location>
        <begin position="1797"/>
        <end position="1817"/>
    </location>
</feature>
<feature type="region of interest" description="Disordered" evidence="17">
    <location>
        <begin position="2219"/>
        <end position="2246"/>
    </location>
</feature>
<feature type="transmembrane region" description="Helical" evidence="18">
    <location>
        <begin position="1482"/>
        <end position="1501"/>
    </location>
</feature>
<comment type="similarity">
    <text evidence="15">Belongs to the calcium channel alpha-1 subunit (TC 1.A.1.11) family.</text>
</comment>
<feature type="compositionally biased region" description="Basic and acidic residues" evidence="17">
    <location>
        <begin position="386"/>
        <end position="398"/>
    </location>
</feature>
<evidence type="ECO:0000256" key="18">
    <source>
        <dbReference type="SAM" id="Phobius"/>
    </source>
</evidence>
<dbReference type="InterPro" id="IPR011992">
    <property type="entry name" value="EF-hand-dom_pair"/>
</dbReference>
<evidence type="ECO:0000256" key="12">
    <source>
        <dbReference type="ARBA" id="ARBA00023136"/>
    </source>
</evidence>
<dbReference type="GO" id="GO:0098703">
    <property type="term" value="P:calcium ion import across plasma membrane"/>
    <property type="evidence" value="ECO:0007669"/>
    <property type="project" value="TreeGrafter"/>
</dbReference>
<feature type="transmembrane region" description="Helical" evidence="18">
    <location>
        <begin position="1016"/>
        <end position="1035"/>
    </location>
</feature>
<dbReference type="RefSeq" id="XP_049181042.1">
    <property type="nucleotide sequence ID" value="XM_049323065.1"/>
</dbReference>
<feature type="transmembrane region" description="Helical" evidence="18">
    <location>
        <begin position="1655"/>
        <end position="1677"/>
    </location>
</feature>
<evidence type="ECO:0000256" key="8">
    <source>
        <dbReference type="ARBA" id="ARBA00022837"/>
    </source>
</evidence>
<dbReference type="PANTHER" id="PTHR45628">
    <property type="entry name" value="VOLTAGE-DEPENDENT CALCIUM CHANNEL TYPE A SUBUNIT ALPHA-1"/>
    <property type="match status" value="1"/>
</dbReference>
<keyword evidence="14" id="KW-0407">Ion channel</keyword>
<feature type="transmembrane region" description="Helical" evidence="18">
    <location>
        <begin position="1047"/>
        <end position="1065"/>
    </location>
</feature>
<dbReference type="Pfam" id="PF00520">
    <property type="entry name" value="Ion_trans"/>
    <property type="match status" value="4"/>
</dbReference>
<feature type="transmembrane region" description="Helical" evidence="18">
    <location>
        <begin position="1148"/>
        <end position="1165"/>
    </location>
</feature>
<evidence type="ECO:0000256" key="1">
    <source>
        <dbReference type="ARBA" id="ARBA00004651"/>
    </source>
</evidence>
<evidence type="ECO:0000256" key="9">
    <source>
        <dbReference type="ARBA" id="ARBA00022882"/>
    </source>
</evidence>
<dbReference type="InterPro" id="IPR027359">
    <property type="entry name" value="Volt_channel_dom_sf"/>
</dbReference>
<keyword evidence="11" id="KW-0406">Ion transport</keyword>
<comment type="caution">
    <text evidence="20">The sequence shown here is derived from an EMBL/GenBank/DDBJ whole genome shotgun (WGS) entry which is preliminary data.</text>
</comment>
<dbReference type="GeneID" id="73379511"/>
<organism evidence="20 21">
    <name type="scientific">Candida oxycetoniae</name>
    <dbReference type="NCBI Taxonomy" id="497107"/>
    <lineage>
        <taxon>Eukaryota</taxon>
        <taxon>Fungi</taxon>
        <taxon>Dikarya</taxon>
        <taxon>Ascomycota</taxon>
        <taxon>Saccharomycotina</taxon>
        <taxon>Pichiomycetes</taxon>
        <taxon>Debaryomycetaceae</taxon>
        <taxon>Candida/Lodderomyces clade</taxon>
        <taxon>Candida</taxon>
    </lineage>
</organism>
<feature type="transmembrane region" description="Helical" evidence="18">
    <location>
        <begin position="898"/>
        <end position="926"/>
    </location>
</feature>
<feature type="transmembrane region" description="Helical" evidence="18">
    <location>
        <begin position="1860"/>
        <end position="1882"/>
    </location>
</feature>
<evidence type="ECO:0000259" key="19">
    <source>
        <dbReference type="PROSITE" id="PS50222"/>
    </source>
</evidence>
<evidence type="ECO:0000256" key="16">
    <source>
        <dbReference type="ARBA" id="ARBA00067459"/>
    </source>
</evidence>
<keyword evidence="5" id="KW-0109">Calcium transport</keyword>
<keyword evidence="10 18" id="KW-1133">Transmembrane helix</keyword>
<feature type="transmembrane region" description="Helical" evidence="18">
    <location>
        <begin position="1445"/>
        <end position="1467"/>
    </location>
</feature>
<evidence type="ECO:0000256" key="14">
    <source>
        <dbReference type="ARBA" id="ARBA00023303"/>
    </source>
</evidence>
<feature type="region of interest" description="Disordered" evidence="17">
    <location>
        <begin position="369"/>
        <end position="399"/>
    </location>
</feature>
<evidence type="ECO:0000256" key="10">
    <source>
        <dbReference type="ARBA" id="ARBA00022989"/>
    </source>
</evidence>
<evidence type="ECO:0000313" key="21">
    <source>
        <dbReference type="Proteomes" id="UP001202479"/>
    </source>
</evidence>
<feature type="compositionally biased region" description="Acidic residues" evidence="17">
    <location>
        <begin position="2223"/>
        <end position="2234"/>
    </location>
</feature>
<keyword evidence="3" id="KW-1003">Cell membrane</keyword>
<dbReference type="EMBL" id="JAHUZD010000043">
    <property type="protein sequence ID" value="KAI3405297.2"/>
    <property type="molecule type" value="Genomic_DNA"/>
</dbReference>
<evidence type="ECO:0000256" key="13">
    <source>
        <dbReference type="ARBA" id="ARBA00023180"/>
    </source>
</evidence>
<feature type="transmembrane region" description="Helical" evidence="18">
    <location>
        <begin position="1734"/>
        <end position="1752"/>
    </location>
</feature>
<feature type="transmembrane region" description="Helical" evidence="18">
    <location>
        <begin position="1540"/>
        <end position="1561"/>
    </location>
</feature>
<feature type="transmembrane region" description="Helical" evidence="18">
    <location>
        <begin position="484"/>
        <end position="502"/>
    </location>
</feature>
<dbReference type="GO" id="GO:0008331">
    <property type="term" value="F:high voltage-gated calcium channel activity"/>
    <property type="evidence" value="ECO:0007669"/>
    <property type="project" value="TreeGrafter"/>
</dbReference>
<protein>
    <recommendedName>
        <fullName evidence="16">Calcium-channel protein CCH1</fullName>
    </recommendedName>
</protein>
<dbReference type="Gene3D" id="1.20.120.350">
    <property type="entry name" value="Voltage-gated potassium channels. Chain C"/>
    <property type="match status" value="3"/>
</dbReference>
<dbReference type="Proteomes" id="UP001202479">
    <property type="component" value="Unassembled WGS sequence"/>
</dbReference>
<dbReference type="PROSITE" id="PS50222">
    <property type="entry name" value="EF_HAND_2"/>
    <property type="match status" value="1"/>
</dbReference>
<keyword evidence="8" id="KW-0106">Calcium</keyword>
<evidence type="ECO:0000256" key="11">
    <source>
        <dbReference type="ARBA" id="ARBA00023065"/>
    </source>
</evidence>
<keyword evidence="7 18" id="KW-0812">Transmembrane</keyword>
<evidence type="ECO:0000313" key="20">
    <source>
        <dbReference type="EMBL" id="KAI3405297.2"/>
    </source>
</evidence>
<evidence type="ECO:0000256" key="6">
    <source>
        <dbReference type="ARBA" id="ARBA00022673"/>
    </source>
</evidence>
<dbReference type="InterPro" id="IPR005821">
    <property type="entry name" value="Ion_trans_dom"/>
</dbReference>
<evidence type="ECO:0000256" key="7">
    <source>
        <dbReference type="ARBA" id="ARBA00022692"/>
    </source>
</evidence>
<evidence type="ECO:0000256" key="15">
    <source>
        <dbReference type="ARBA" id="ARBA00061395"/>
    </source>
</evidence>
<accession>A0AAI9SY77</accession>
<keyword evidence="4" id="KW-0597">Phosphoprotein</keyword>
<dbReference type="PANTHER" id="PTHR45628:SF7">
    <property type="entry name" value="VOLTAGE-DEPENDENT CALCIUM CHANNEL TYPE A SUBUNIT ALPHA-1"/>
    <property type="match status" value="1"/>
</dbReference>
<feature type="compositionally biased region" description="Basic and acidic residues" evidence="17">
    <location>
        <begin position="31"/>
        <end position="42"/>
    </location>
</feature>
<dbReference type="InterPro" id="IPR002048">
    <property type="entry name" value="EF_hand_dom"/>
</dbReference>
<dbReference type="SUPFAM" id="SSF47473">
    <property type="entry name" value="EF-hand"/>
    <property type="match status" value="1"/>
</dbReference>
<dbReference type="Gene3D" id="1.10.287.70">
    <property type="match status" value="4"/>
</dbReference>
<dbReference type="FunFam" id="1.10.287.70:FF:000118">
    <property type="entry name" value="Calcium channel subunit Cch1"/>
    <property type="match status" value="1"/>
</dbReference>
<dbReference type="InterPro" id="IPR050599">
    <property type="entry name" value="VDCC_alpha-1_subunit"/>
</dbReference>
<evidence type="ECO:0000256" key="2">
    <source>
        <dbReference type="ARBA" id="ARBA00022448"/>
    </source>
</evidence>
<name>A0AAI9SY77_9ASCO</name>
<feature type="region of interest" description="Disordered" evidence="17">
    <location>
        <begin position="2327"/>
        <end position="2374"/>
    </location>
</feature>
<feature type="domain" description="EF-hand" evidence="19">
    <location>
        <begin position="1990"/>
        <end position="2025"/>
    </location>
</feature>
<feature type="transmembrane region" description="Helical" evidence="18">
    <location>
        <begin position="1946"/>
        <end position="1971"/>
    </location>
</feature>
<feature type="transmembrane region" description="Helical" evidence="18">
    <location>
        <begin position="1186"/>
        <end position="1208"/>
    </location>
</feature>
<evidence type="ECO:0000256" key="3">
    <source>
        <dbReference type="ARBA" id="ARBA00022475"/>
    </source>
</evidence>
<keyword evidence="6" id="KW-0107">Calcium channel</keyword>
<keyword evidence="2" id="KW-0813">Transport</keyword>
<feature type="compositionally biased region" description="Polar residues" evidence="17">
    <location>
        <begin position="2336"/>
        <end position="2347"/>
    </location>
</feature>
<feature type="compositionally biased region" description="Polar residues" evidence="17">
    <location>
        <begin position="66"/>
        <end position="82"/>
    </location>
</feature>
<feature type="transmembrane region" description="Helical" evidence="18">
    <location>
        <begin position="523"/>
        <end position="546"/>
    </location>
</feature>